<protein>
    <recommendedName>
        <fullName evidence="3">DUF982 domain-containing protein</fullName>
    </recommendedName>
</protein>
<dbReference type="AlphaFoldDB" id="H0I2N2"/>
<dbReference type="EMBL" id="AHAM01000303">
    <property type="protein sequence ID" value="EHK52731.1"/>
    <property type="molecule type" value="Genomic_DNA"/>
</dbReference>
<gene>
    <name evidence="1" type="ORF">MAXJ12_33689</name>
</gene>
<keyword evidence="2" id="KW-1185">Reference proteome</keyword>
<dbReference type="PATRIC" id="fig|1107882.3.peg.6508"/>
<proteinExistence type="predicted"/>
<dbReference type="Proteomes" id="UP000003250">
    <property type="component" value="Unassembled WGS sequence"/>
</dbReference>
<evidence type="ECO:0000313" key="1">
    <source>
        <dbReference type="EMBL" id="EHK52731.1"/>
    </source>
</evidence>
<evidence type="ECO:0008006" key="3">
    <source>
        <dbReference type="Google" id="ProtNLM"/>
    </source>
</evidence>
<dbReference type="InterPro" id="IPR010385">
    <property type="entry name" value="DUF982"/>
</dbReference>
<dbReference type="Pfam" id="PF06169">
    <property type="entry name" value="DUF982"/>
    <property type="match status" value="1"/>
</dbReference>
<organism evidence="1 2">
    <name type="scientific">Mesorhizobium alhagi CCNWXJ12-2</name>
    <dbReference type="NCBI Taxonomy" id="1107882"/>
    <lineage>
        <taxon>Bacteria</taxon>
        <taxon>Pseudomonadati</taxon>
        <taxon>Pseudomonadota</taxon>
        <taxon>Alphaproteobacteria</taxon>
        <taxon>Hyphomicrobiales</taxon>
        <taxon>Phyllobacteriaceae</taxon>
        <taxon>Allomesorhizobium</taxon>
    </lineage>
</organism>
<dbReference type="Gene3D" id="6.10.250.730">
    <property type="match status" value="1"/>
</dbReference>
<sequence length="85" mass="9331">MPIFDGLDFPHGVATLWEAFAMLNEWPSYGRDATHEAALDACRDAMADECDVETARAKVLAFALSTGILAYEARAAHTTLRVELM</sequence>
<evidence type="ECO:0000313" key="2">
    <source>
        <dbReference type="Proteomes" id="UP000003250"/>
    </source>
</evidence>
<reference evidence="1 2" key="1">
    <citation type="journal article" date="2012" name="J. Bacteriol.">
        <title>Draft Genome Sequence of Mesorhizobium alhagi CCNWXJ12-2T, a Novel Salt-Resistant Species Isolated from the Desert of Northwestern China.</title>
        <authorList>
            <person name="Zhou M."/>
            <person name="Chen W."/>
            <person name="Chen H."/>
            <person name="Wei G."/>
        </authorList>
    </citation>
    <scope>NUCLEOTIDE SEQUENCE [LARGE SCALE GENOMIC DNA]</scope>
    <source>
        <strain evidence="1 2">CCNWXJ12-2</strain>
    </source>
</reference>
<name>H0I2N2_9HYPH</name>
<accession>H0I2N2</accession>